<dbReference type="InterPro" id="IPR036271">
    <property type="entry name" value="Tet_transcr_reg_TetR-rel_C_sf"/>
</dbReference>
<accession>A0A4R6U6M8</accession>
<keyword evidence="2 4" id="KW-0238">DNA-binding</keyword>
<comment type="caution">
    <text evidence="6">The sequence shown here is derived from an EMBL/GenBank/DDBJ whole genome shotgun (WGS) entry which is preliminary data.</text>
</comment>
<keyword evidence="3" id="KW-0804">Transcription</keyword>
<dbReference type="Gene3D" id="1.10.10.60">
    <property type="entry name" value="Homeodomain-like"/>
    <property type="match status" value="1"/>
</dbReference>
<name>A0A4R6U6M8_9BACI</name>
<dbReference type="AlphaFoldDB" id="A0A4R6U6M8"/>
<dbReference type="EMBL" id="SNYJ01000006">
    <property type="protein sequence ID" value="TDQ40359.1"/>
    <property type="molecule type" value="Genomic_DNA"/>
</dbReference>
<dbReference type="GO" id="GO:0003677">
    <property type="term" value="F:DNA binding"/>
    <property type="evidence" value="ECO:0007669"/>
    <property type="project" value="UniProtKB-UniRule"/>
</dbReference>
<reference evidence="6 7" key="1">
    <citation type="submission" date="2019-03" db="EMBL/GenBank/DDBJ databases">
        <title>Genomic Encyclopedia of Type Strains, Phase IV (KMG-IV): sequencing the most valuable type-strain genomes for metagenomic binning, comparative biology and taxonomic classification.</title>
        <authorList>
            <person name="Goeker M."/>
        </authorList>
    </citation>
    <scope>NUCLEOTIDE SEQUENCE [LARGE SCALE GENOMIC DNA]</scope>
    <source>
        <strain evidence="6 7">DSM 28697</strain>
    </source>
</reference>
<dbReference type="RefSeq" id="WP_133580181.1">
    <property type="nucleotide sequence ID" value="NZ_SNYJ01000006.1"/>
</dbReference>
<dbReference type="InterPro" id="IPR011075">
    <property type="entry name" value="TetR_C"/>
</dbReference>
<dbReference type="PROSITE" id="PS50977">
    <property type="entry name" value="HTH_TETR_2"/>
    <property type="match status" value="1"/>
</dbReference>
<dbReference type="SUPFAM" id="SSF48498">
    <property type="entry name" value="Tetracyclin repressor-like, C-terminal domain"/>
    <property type="match status" value="1"/>
</dbReference>
<dbReference type="SUPFAM" id="SSF46689">
    <property type="entry name" value="Homeodomain-like"/>
    <property type="match status" value="1"/>
</dbReference>
<organism evidence="6 7">
    <name type="scientific">Aureibacillus halotolerans</name>
    <dbReference type="NCBI Taxonomy" id="1508390"/>
    <lineage>
        <taxon>Bacteria</taxon>
        <taxon>Bacillati</taxon>
        <taxon>Bacillota</taxon>
        <taxon>Bacilli</taxon>
        <taxon>Bacillales</taxon>
        <taxon>Bacillaceae</taxon>
        <taxon>Aureibacillus</taxon>
    </lineage>
</organism>
<dbReference type="InterPro" id="IPR009057">
    <property type="entry name" value="Homeodomain-like_sf"/>
</dbReference>
<keyword evidence="7" id="KW-1185">Reference proteome</keyword>
<evidence type="ECO:0000256" key="4">
    <source>
        <dbReference type="PROSITE-ProRule" id="PRU00335"/>
    </source>
</evidence>
<evidence type="ECO:0000259" key="5">
    <source>
        <dbReference type="PROSITE" id="PS50977"/>
    </source>
</evidence>
<feature type="DNA-binding region" description="H-T-H motif" evidence="4">
    <location>
        <begin position="29"/>
        <end position="48"/>
    </location>
</feature>
<dbReference type="Gene3D" id="1.10.357.10">
    <property type="entry name" value="Tetracycline Repressor, domain 2"/>
    <property type="match status" value="1"/>
</dbReference>
<evidence type="ECO:0000256" key="1">
    <source>
        <dbReference type="ARBA" id="ARBA00023015"/>
    </source>
</evidence>
<keyword evidence="1" id="KW-0805">Transcription regulation</keyword>
<gene>
    <name evidence="6" type="ORF">EV213_10675</name>
</gene>
<dbReference type="Pfam" id="PF00440">
    <property type="entry name" value="TetR_N"/>
    <property type="match status" value="1"/>
</dbReference>
<dbReference type="OrthoDB" id="9795242at2"/>
<dbReference type="Pfam" id="PF16925">
    <property type="entry name" value="TetR_C_13"/>
    <property type="match status" value="1"/>
</dbReference>
<evidence type="ECO:0000313" key="7">
    <source>
        <dbReference type="Proteomes" id="UP000295632"/>
    </source>
</evidence>
<dbReference type="PANTHER" id="PTHR47506">
    <property type="entry name" value="TRANSCRIPTIONAL REGULATORY PROTEIN"/>
    <property type="match status" value="1"/>
</dbReference>
<dbReference type="Proteomes" id="UP000295632">
    <property type="component" value="Unassembled WGS sequence"/>
</dbReference>
<proteinExistence type="predicted"/>
<dbReference type="PANTHER" id="PTHR47506:SF1">
    <property type="entry name" value="HTH-TYPE TRANSCRIPTIONAL REGULATOR YJDC"/>
    <property type="match status" value="1"/>
</dbReference>
<evidence type="ECO:0000313" key="6">
    <source>
        <dbReference type="EMBL" id="TDQ40359.1"/>
    </source>
</evidence>
<feature type="domain" description="HTH tetR-type" evidence="5">
    <location>
        <begin position="6"/>
        <end position="66"/>
    </location>
</feature>
<evidence type="ECO:0000256" key="3">
    <source>
        <dbReference type="ARBA" id="ARBA00023163"/>
    </source>
</evidence>
<dbReference type="InterPro" id="IPR001647">
    <property type="entry name" value="HTH_TetR"/>
</dbReference>
<protein>
    <submittedName>
        <fullName evidence="6">TetR family transcriptional regulator</fullName>
    </submittedName>
</protein>
<sequence length="191" mass="22093">MARPKQFDRDRALAQAMYTFWEKGYAATNVPDLLTSMGISRSSLYESFTDKQTLFAETLKHYEHSGKQRYNLWKQAPSVKEGLRQFFSYHIAQALDDETPGGCFMSNTMVTFDQMDLTMQQLIEESFESFEQSLQRLLEQGQRTGEIAADRDIHSLVTLFHSLNHGINVMSKVNKNKKTYEQMVEEALKLI</sequence>
<evidence type="ECO:0000256" key="2">
    <source>
        <dbReference type="ARBA" id="ARBA00023125"/>
    </source>
</evidence>